<dbReference type="EMBL" id="WNWR01000441">
    <property type="protein sequence ID" value="KAE9978491.1"/>
    <property type="molecule type" value="Genomic_DNA"/>
</dbReference>
<name>A0A8H3Z3I2_VENIN</name>
<dbReference type="AlphaFoldDB" id="A0A8H3Z3I2"/>
<organism evidence="2 3">
    <name type="scientific">Venturia inaequalis</name>
    <name type="common">Apple scab fungus</name>
    <dbReference type="NCBI Taxonomy" id="5025"/>
    <lineage>
        <taxon>Eukaryota</taxon>
        <taxon>Fungi</taxon>
        <taxon>Dikarya</taxon>
        <taxon>Ascomycota</taxon>
        <taxon>Pezizomycotina</taxon>
        <taxon>Dothideomycetes</taxon>
        <taxon>Pleosporomycetidae</taxon>
        <taxon>Venturiales</taxon>
        <taxon>Venturiaceae</taxon>
        <taxon>Venturia</taxon>
    </lineage>
</organism>
<gene>
    <name evidence="2" type="ORF">EG327_007401</name>
</gene>
<proteinExistence type="predicted"/>
<keyword evidence="3" id="KW-1185">Reference proteome</keyword>
<dbReference type="Proteomes" id="UP000490939">
    <property type="component" value="Unassembled WGS sequence"/>
</dbReference>
<evidence type="ECO:0000313" key="3">
    <source>
        <dbReference type="Proteomes" id="UP000490939"/>
    </source>
</evidence>
<comment type="caution">
    <text evidence="2">The sequence shown here is derived from an EMBL/GenBank/DDBJ whole genome shotgun (WGS) entry which is preliminary data.</text>
</comment>
<protein>
    <submittedName>
        <fullName evidence="2">Uncharacterized protein</fullName>
    </submittedName>
</protein>
<sequence>MKAKASAKTKMKKFTRKMKKSTTTPRTARSKKKPTSFLSLPREIRQKIFIQSYGRFLFVKPPLFTGSLRETFRTTVNMVNKRMCDHEKQAIEIWVDEMRTVHPIIRDDMDFVCRQIVRRADFGRLMEETQDGQNSIGFCNGD</sequence>
<reference evidence="2 3" key="1">
    <citation type="submission" date="2019-07" db="EMBL/GenBank/DDBJ databases">
        <title>Venturia inaequalis Genome Resource.</title>
        <authorList>
            <person name="Lichtner F.J."/>
        </authorList>
    </citation>
    <scope>NUCLEOTIDE SEQUENCE [LARGE SCALE GENOMIC DNA]</scope>
    <source>
        <strain evidence="2 3">DMI_063113</strain>
    </source>
</reference>
<evidence type="ECO:0000313" key="2">
    <source>
        <dbReference type="EMBL" id="KAE9978491.1"/>
    </source>
</evidence>
<feature type="region of interest" description="Disordered" evidence="1">
    <location>
        <begin position="1"/>
        <end position="35"/>
    </location>
</feature>
<feature type="compositionally biased region" description="Basic residues" evidence="1">
    <location>
        <begin position="1"/>
        <end position="20"/>
    </location>
</feature>
<evidence type="ECO:0000256" key="1">
    <source>
        <dbReference type="SAM" id="MobiDB-lite"/>
    </source>
</evidence>
<accession>A0A8H3Z3I2</accession>